<dbReference type="AlphaFoldDB" id="Q2S9T6"/>
<dbReference type="STRING" id="349521.HCH_05936"/>
<organism evidence="1 2">
    <name type="scientific">Hahella chejuensis (strain KCTC 2396)</name>
    <dbReference type="NCBI Taxonomy" id="349521"/>
    <lineage>
        <taxon>Bacteria</taxon>
        <taxon>Pseudomonadati</taxon>
        <taxon>Pseudomonadota</taxon>
        <taxon>Gammaproteobacteria</taxon>
        <taxon>Oceanospirillales</taxon>
        <taxon>Hahellaceae</taxon>
        <taxon>Hahella</taxon>
    </lineage>
</organism>
<dbReference type="KEGG" id="hch:HCH_05936"/>
<protein>
    <submittedName>
        <fullName evidence="1">Uncharacterized protein</fullName>
    </submittedName>
</protein>
<accession>Q2S9T6</accession>
<sequence length="65" mass="7325">MDEGLFATLKLLNIRMLSVGVAEINDAEICRFRGHLSTIMAKKMIVFHSMKAWRLGGLFFPLTLA</sequence>
<dbReference type="Proteomes" id="UP000000238">
    <property type="component" value="Chromosome"/>
</dbReference>
<evidence type="ECO:0000313" key="2">
    <source>
        <dbReference type="Proteomes" id="UP000000238"/>
    </source>
</evidence>
<name>Q2S9T6_HAHCH</name>
<dbReference type="EMBL" id="CP000155">
    <property type="protein sequence ID" value="ABC32588.1"/>
    <property type="molecule type" value="Genomic_DNA"/>
</dbReference>
<gene>
    <name evidence="1" type="ordered locus">HCH_05936</name>
</gene>
<keyword evidence="2" id="KW-1185">Reference proteome</keyword>
<dbReference type="HOGENOM" id="CLU_2843757_0_0_6"/>
<proteinExistence type="predicted"/>
<evidence type="ECO:0000313" key="1">
    <source>
        <dbReference type="EMBL" id="ABC32588.1"/>
    </source>
</evidence>
<reference evidence="1 2" key="1">
    <citation type="journal article" date="2005" name="Nucleic Acids Res.">
        <title>Genomic blueprint of Hahella chejuensis, a marine microbe producing an algicidal agent.</title>
        <authorList>
            <person name="Jeong H."/>
            <person name="Yim J.H."/>
            <person name="Lee C."/>
            <person name="Choi S.-H."/>
            <person name="Park Y.K."/>
            <person name="Yoon S.H."/>
            <person name="Hur C.-G."/>
            <person name="Kang H.-Y."/>
            <person name="Kim D."/>
            <person name="Lee H.H."/>
            <person name="Park K.H."/>
            <person name="Park S.-H."/>
            <person name="Park H.-S."/>
            <person name="Lee H.K."/>
            <person name="Oh T.K."/>
            <person name="Kim J.F."/>
        </authorList>
    </citation>
    <scope>NUCLEOTIDE SEQUENCE [LARGE SCALE GENOMIC DNA]</scope>
    <source>
        <strain evidence="1 2">KCTC 2396</strain>
    </source>
</reference>